<dbReference type="RefSeq" id="WP_328983633.1">
    <property type="nucleotide sequence ID" value="NZ_CP121472.1"/>
</dbReference>
<proteinExistence type="predicted"/>
<dbReference type="EMBL" id="CP121472">
    <property type="protein sequence ID" value="WPL17832.1"/>
    <property type="molecule type" value="Genomic_DNA"/>
</dbReference>
<organism evidence="1 2">
    <name type="scientific">Thiorhodovibrio winogradskyi</name>
    <dbReference type="NCBI Taxonomy" id="77007"/>
    <lineage>
        <taxon>Bacteria</taxon>
        <taxon>Pseudomonadati</taxon>
        <taxon>Pseudomonadota</taxon>
        <taxon>Gammaproteobacteria</taxon>
        <taxon>Chromatiales</taxon>
        <taxon>Chromatiaceae</taxon>
        <taxon>Thiorhodovibrio</taxon>
    </lineage>
</organism>
<dbReference type="Proteomes" id="UP001432180">
    <property type="component" value="Chromosome"/>
</dbReference>
<evidence type="ECO:0000313" key="1">
    <source>
        <dbReference type="EMBL" id="WPL17832.1"/>
    </source>
</evidence>
<keyword evidence="2" id="KW-1185">Reference proteome</keyword>
<dbReference type="PROSITE" id="PS51257">
    <property type="entry name" value="PROKAR_LIPOPROTEIN"/>
    <property type="match status" value="1"/>
</dbReference>
<accession>A0ABZ0SCJ7</accession>
<protein>
    <submittedName>
        <fullName evidence="1">Dienelactone hydrolase</fullName>
    </submittedName>
</protein>
<reference evidence="1 2" key="1">
    <citation type="journal article" date="2023" name="Microorganisms">
        <title>Thiorhodovibrio frisius and Trv. litoralis spp. nov., Two Novel Members from a Clade of Fastidious Purple Sulfur Bacteria That Exhibit Unique Red-Shifted Light-Harvesting Capabilities.</title>
        <authorList>
            <person name="Methner A."/>
            <person name="Kuzyk S.B."/>
            <person name="Petersen J."/>
            <person name="Bauer S."/>
            <person name="Brinkmann H."/>
            <person name="Sichau K."/>
            <person name="Wanner G."/>
            <person name="Wolf J."/>
            <person name="Neumann-Schaal M."/>
            <person name="Henke P."/>
            <person name="Tank M."/>
            <person name="Sproer C."/>
            <person name="Bunk B."/>
            <person name="Overmann J."/>
        </authorList>
    </citation>
    <scope>NUCLEOTIDE SEQUENCE [LARGE SCALE GENOMIC DNA]</scope>
    <source>
        <strain evidence="1 2">DSM 6702</strain>
    </source>
</reference>
<dbReference type="InterPro" id="IPR029058">
    <property type="entry name" value="AB_hydrolase_fold"/>
</dbReference>
<dbReference type="SUPFAM" id="SSF53474">
    <property type="entry name" value="alpha/beta-Hydrolases"/>
    <property type="match status" value="1"/>
</dbReference>
<evidence type="ECO:0000313" key="2">
    <source>
        <dbReference type="Proteomes" id="UP001432180"/>
    </source>
</evidence>
<sequence>MHERGAGRIYWGMKWIIGSLLTLAILATASCAWLGTTWSHPKDAATAAASLSEAPLSEPPQSEKIQVSAQQLELAVGPPLEYRTFKPKSTHAPHQSRRVGHKPWVILAHGFLRDQRHMQGLAMALAEAGFPVATLNSRHDSPISGGHVAHGRDMIALARELGTERVIYAGFSAGGLAALLAASSDPKASGLLTLDLVDSQGLGRQAAKSLGVPLIALTGAPSNCNANNNTSPIYQSASAISLTRIPQASHCDFEAPSDWLCRLVCQQPSRQTKEQAEPSRLQQDIIQSAVAGIRQLADS</sequence>
<keyword evidence="1" id="KW-0378">Hydrolase</keyword>
<name>A0ABZ0SCJ7_9GAMM</name>
<dbReference type="Gene3D" id="3.40.50.1820">
    <property type="entry name" value="alpha/beta hydrolase"/>
    <property type="match status" value="1"/>
</dbReference>
<dbReference type="GO" id="GO:0016787">
    <property type="term" value="F:hydrolase activity"/>
    <property type="evidence" value="ECO:0007669"/>
    <property type="project" value="UniProtKB-KW"/>
</dbReference>
<gene>
    <name evidence="1" type="ORF">Thiowin_02874</name>
</gene>